<comment type="caution">
    <text evidence="2">The sequence shown here is derived from an EMBL/GenBank/DDBJ whole genome shotgun (WGS) entry which is preliminary data.</text>
</comment>
<dbReference type="Proteomes" id="UP000462931">
    <property type="component" value="Unassembled WGS sequence"/>
</dbReference>
<keyword evidence="1" id="KW-0472">Membrane</keyword>
<organism evidence="2 3">
    <name type="scientific">Pedobacter puniceum</name>
    <dbReference type="NCBI Taxonomy" id="2666136"/>
    <lineage>
        <taxon>Bacteria</taxon>
        <taxon>Pseudomonadati</taxon>
        <taxon>Bacteroidota</taxon>
        <taxon>Sphingobacteriia</taxon>
        <taxon>Sphingobacteriales</taxon>
        <taxon>Sphingobacteriaceae</taxon>
        <taxon>Pedobacter</taxon>
    </lineage>
</organism>
<sequence>MKIKSLIIILGVVGAILLIPFIAMQFTTEVDWSLFDFVLMGVLLTGTGLLIELAIRKIKTNPQRLIVLGVILLTFFLIWAELAVGIFGSPFAGS</sequence>
<gene>
    <name evidence="2" type="ORF">GJJ64_16505</name>
</gene>
<feature type="transmembrane region" description="Helical" evidence="1">
    <location>
        <begin position="65"/>
        <end position="88"/>
    </location>
</feature>
<accession>A0A7K0FS13</accession>
<dbReference type="EMBL" id="WKJI01000008">
    <property type="protein sequence ID" value="MRX48799.1"/>
    <property type="molecule type" value="Genomic_DNA"/>
</dbReference>
<feature type="transmembrane region" description="Helical" evidence="1">
    <location>
        <begin position="7"/>
        <end position="26"/>
    </location>
</feature>
<evidence type="ECO:0000313" key="3">
    <source>
        <dbReference type="Proteomes" id="UP000462931"/>
    </source>
</evidence>
<keyword evidence="3" id="KW-1185">Reference proteome</keyword>
<evidence type="ECO:0000256" key="1">
    <source>
        <dbReference type="SAM" id="Phobius"/>
    </source>
</evidence>
<evidence type="ECO:0000313" key="2">
    <source>
        <dbReference type="EMBL" id="MRX48799.1"/>
    </source>
</evidence>
<dbReference type="RefSeq" id="WP_154288859.1">
    <property type="nucleotide sequence ID" value="NZ_WKJI01000008.1"/>
</dbReference>
<name>A0A7K0FS13_9SPHI</name>
<keyword evidence="1" id="KW-1133">Transmembrane helix</keyword>
<protein>
    <submittedName>
        <fullName evidence="2">Uncharacterized protein</fullName>
    </submittedName>
</protein>
<keyword evidence="1" id="KW-0812">Transmembrane</keyword>
<feature type="transmembrane region" description="Helical" evidence="1">
    <location>
        <begin position="32"/>
        <end position="53"/>
    </location>
</feature>
<dbReference type="AlphaFoldDB" id="A0A7K0FS13"/>
<reference evidence="2 3" key="1">
    <citation type="submission" date="2019-11" db="EMBL/GenBank/DDBJ databases">
        <authorList>
            <person name="Cheng Q."/>
            <person name="Yang Z."/>
        </authorList>
    </citation>
    <scope>NUCLEOTIDE SEQUENCE [LARGE SCALE GENOMIC DNA]</scope>
    <source>
        <strain evidence="2 3">HX-22-1</strain>
    </source>
</reference>
<proteinExistence type="predicted"/>